<sequence>DIQFFREASDVQFDETGNRKRKHRYGDEDEIEMEQQERKRRQMLNKEFKLFAERVAEAASTSMGETLEVDIPFSELSFEGVPFRTNVRLQPTTECLVHLIDPPFLVVTLNEIEIASLEHFTKAPLHINSIPSGQLDDVKNWLDSVDIPLGEGPVNLNWSPIMKTINESPCDFFQQGGWRSFLGGGDADSDADVGSDSESEFEADPEELQSEESSADASEYDGSDASDDSGSGSGYDDDSDDGDDWEELERKAAKSDSKRAAEAKGTRGDSESDDDRPKKKKVAAKPKTNGKSKKR</sequence>
<keyword evidence="2" id="KW-0539">Nucleus</keyword>
<dbReference type="GO" id="GO:0006281">
    <property type="term" value="P:DNA repair"/>
    <property type="evidence" value="ECO:0007669"/>
    <property type="project" value="UniProtKB-UniRule"/>
</dbReference>
<comment type="similarity">
    <text evidence="2">Belongs to the peptidase M24 family. SPT16 subfamily.</text>
</comment>
<dbReference type="InterPro" id="IPR013719">
    <property type="entry name" value="RTT106/SPT16-like_middle_dom"/>
</dbReference>
<dbReference type="SMART" id="SM01287">
    <property type="entry name" value="Rtt106"/>
    <property type="match status" value="1"/>
</dbReference>
<feature type="compositionally biased region" description="Acidic residues" evidence="3">
    <location>
        <begin position="187"/>
        <end position="227"/>
    </location>
</feature>
<dbReference type="InterPro" id="IPR048969">
    <property type="entry name" value="FACT_SPT16_C"/>
</dbReference>
<keyword evidence="2" id="KW-0235">DNA replication</keyword>
<evidence type="ECO:0000313" key="6">
    <source>
        <dbReference type="Proteomes" id="UP001195769"/>
    </source>
</evidence>
<keyword evidence="2" id="KW-0234">DNA repair</keyword>
<feature type="domain" description="Histone chaperone RTT106/FACT complex subunit SPT16-like middle" evidence="4">
    <location>
        <begin position="78"/>
        <end position="152"/>
    </location>
</feature>
<evidence type="ECO:0000259" key="4">
    <source>
        <dbReference type="SMART" id="SM01287"/>
    </source>
</evidence>
<evidence type="ECO:0000256" key="2">
    <source>
        <dbReference type="RuleBase" id="RU367052"/>
    </source>
</evidence>
<comment type="subunit">
    <text evidence="2">Component of the FACT complex.</text>
</comment>
<feature type="compositionally biased region" description="Basic and acidic residues" evidence="3">
    <location>
        <begin position="248"/>
        <end position="270"/>
    </location>
</feature>
<feature type="compositionally biased region" description="Acidic residues" evidence="3">
    <location>
        <begin position="235"/>
        <end position="247"/>
    </location>
</feature>
<protein>
    <recommendedName>
        <fullName evidence="2">FACT complex subunit</fullName>
    </recommendedName>
</protein>
<feature type="region of interest" description="Disordered" evidence="3">
    <location>
        <begin position="181"/>
        <end position="295"/>
    </location>
</feature>
<keyword evidence="2" id="KW-0227">DNA damage</keyword>
<name>A0AAD4HCP6_9AGAM</name>
<evidence type="ECO:0000256" key="1">
    <source>
        <dbReference type="ARBA" id="ARBA00025370"/>
    </source>
</evidence>
<dbReference type="GO" id="GO:0006368">
    <property type="term" value="P:transcription elongation by RNA polymerase II"/>
    <property type="evidence" value="ECO:0007669"/>
    <property type="project" value="TreeGrafter"/>
</dbReference>
<feature type="non-terminal residue" evidence="5">
    <location>
        <position position="1"/>
    </location>
</feature>
<comment type="function">
    <text evidence="1 2">Component of the FACT complex, a general chromatin factor that acts to reorganize nucleosomes. The FACT complex is involved in multiple processes that require DNA as a template such as mRNA elongation, DNA replication and DNA repair. During transcription elongation the FACT complex acts as a histone chaperone that both destabilizes and restores nucleosomal structure. It facilitates the passage of RNA polymerase II and transcription by promoting the dissociation of one histone H2A-H2B dimer from the nucleosome, then subsequently promotes the reestablishment of the nucleosome following the passage of RNA polymerase II.</text>
</comment>
<dbReference type="GO" id="GO:0035101">
    <property type="term" value="C:FACT complex"/>
    <property type="evidence" value="ECO:0007669"/>
    <property type="project" value="UniProtKB-UniRule"/>
</dbReference>
<accession>A0AAD4HCP6</accession>
<dbReference type="InterPro" id="IPR040258">
    <property type="entry name" value="Spt16"/>
</dbReference>
<keyword evidence="2" id="KW-0805">Transcription regulation</keyword>
<dbReference type="GeneID" id="64672068"/>
<feature type="compositionally biased region" description="Basic residues" evidence="3">
    <location>
        <begin position="278"/>
        <end position="295"/>
    </location>
</feature>
<keyword evidence="2" id="KW-0804">Transcription</keyword>
<dbReference type="InterPro" id="IPR056595">
    <property type="entry name" value="Fact-SPT16_PH"/>
</dbReference>
<reference evidence="5" key="1">
    <citation type="journal article" date="2020" name="New Phytol.">
        <title>Comparative genomics reveals dynamic genome evolution in host specialist ectomycorrhizal fungi.</title>
        <authorList>
            <person name="Lofgren L.A."/>
            <person name="Nguyen N.H."/>
            <person name="Vilgalys R."/>
            <person name="Ruytinx J."/>
            <person name="Liao H.L."/>
            <person name="Branco S."/>
            <person name="Kuo A."/>
            <person name="LaButti K."/>
            <person name="Lipzen A."/>
            <person name="Andreopoulos W."/>
            <person name="Pangilinan J."/>
            <person name="Riley R."/>
            <person name="Hundley H."/>
            <person name="Na H."/>
            <person name="Barry K."/>
            <person name="Grigoriev I.V."/>
            <person name="Stajich J.E."/>
            <person name="Kennedy P.G."/>
        </authorList>
    </citation>
    <scope>NUCLEOTIDE SEQUENCE</scope>
    <source>
        <strain evidence="5">FC203</strain>
    </source>
</reference>
<dbReference type="PANTHER" id="PTHR13980">
    <property type="entry name" value="CDC68 RELATED"/>
    <property type="match status" value="1"/>
</dbReference>
<dbReference type="PANTHER" id="PTHR13980:SF15">
    <property type="entry name" value="FACT COMPLEX SUBUNIT SPT16"/>
    <property type="match status" value="1"/>
</dbReference>
<gene>
    <name evidence="5" type="ORF">F5891DRAFT_986430</name>
</gene>
<dbReference type="InterPro" id="IPR011993">
    <property type="entry name" value="PH-like_dom_sf"/>
</dbReference>
<dbReference type="Proteomes" id="UP001195769">
    <property type="component" value="Unassembled WGS sequence"/>
</dbReference>
<dbReference type="Pfam" id="PF21091">
    <property type="entry name" value="SPT16_C"/>
    <property type="match status" value="1"/>
</dbReference>
<dbReference type="GO" id="GO:0031491">
    <property type="term" value="F:nucleosome binding"/>
    <property type="evidence" value="ECO:0007669"/>
    <property type="project" value="TreeGrafter"/>
</dbReference>
<dbReference type="AlphaFoldDB" id="A0AAD4HCP6"/>
<evidence type="ECO:0000256" key="3">
    <source>
        <dbReference type="SAM" id="MobiDB-lite"/>
    </source>
</evidence>
<dbReference type="EMBL" id="JABBWK010000118">
    <property type="protein sequence ID" value="KAG1891870.1"/>
    <property type="molecule type" value="Genomic_DNA"/>
</dbReference>
<dbReference type="Gene3D" id="2.30.29.30">
    <property type="entry name" value="Pleckstrin-homology domain (PH domain)/Phosphotyrosine-binding domain (PTB)"/>
    <property type="match status" value="2"/>
</dbReference>
<comment type="caution">
    <text evidence="5">The sequence shown here is derived from an EMBL/GenBank/DDBJ whole genome shotgun (WGS) entry which is preliminary data.</text>
</comment>
<organism evidence="5 6">
    <name type="scientific">Suillus fuscotomentosus</name>
    <dbReference type="NCBI Taxonomy" id="1912939"/>
    <lineage>
        <taxon>Eukaryota</taxon>
        <taxon>Fungi</taxon>
        <taxon>Dikarya</taxon>
        <taxon>Basidiomycota</taxon>
        <taxon>Agaricomycotina</taxon>
        <taxon>Agaricomycetes</taxon>
        <taxon>Agaricomycetidae</taxon>
        <taxon>Boletales</taxon>
        <taxon>Suillineae</taxon>
        <taxon>Suillaceae</taxon>
        <taxon>Suillus</taxon>
    </lineage>
</organism>
<dbReference type="Gene3D" id="2.30.29.150">
    <property type="match status" value="1"/>
</dbReference>
<dbReference type="GO" id="GO:0006260">
    <property type="term" value="P:DNA replication"/>
    <property type="evidence" value="ECO:0007669"/>
    <property type="project" value="UniProtKB-KW"/>
</dbReference>
<dbReference type="Pfam" id="PF24824">
    <property type="entry name" value="PH_SPT16"/>
    <property type="match status" value="1"/>
</dbReference>
<evidence type="ECO:0000313" key="5">
    <source>
        <dbReference type="EMBL" id="KAG1891870.1"/>
    </source>
</evidence>
<dbReference type="Pfam" id="PF08512">
    <property type="entry name" value="Rttp106-like_middle"/>
    <property type="match status" value="1"/>
</dbReference>
<keyword evidence="2" id="KW-0158">Chromosome</keyword>
<proteinExistence type="inferred from homology"/>
<keyword evidence="6" id="KW-1185">Reference proteome</keyword>
<comment type="subcellular location">
    <subcellularLocation>
        <location evidence="2">Nucleus</location>
    </subcellularLocation>
    <subcellularLocation>
        <location evidence="2">Chromosome</location>
    </subcellularLocation>
</comment>
<dbReference type="RefSeq" id="XP_041218346.1">
    <property type="nucleotide sequence ID" value="XM_041377770.1"/>
</dbReference>